<protein>
    <submittedName>
        <fullName evidence="2">Uncharacterized protein</fullName>
    </submittedName>
</protein>
<name>A0AAN9D797_9TELE</name>
<keyword evidence="1" id="KW-0472">Membrane</keyword>
<keyword evidence="3" id="KW-1185">Reference proteome</keyword>
<keyword evidence="1" id="KW-0812">Transmembrane</keyword>
<organism evidence="2 3">
    <name type="scientific">Phoxinus phoxinus</name>
    <name type="common">Eurasian minnow</name>
    <dbReference type="NCBI Taxonomy" id="58324"/>
    <lineage>
        <taxon>Eukaryota</taxon>
        <taxon>Metazoa</taxon>
        <taxon>Chordata</taxon>
        <taxon>Craniata</taxon>
        <taxon>Vertebrata</taxon>
        <taxon>Euteleostomi</taxon>
        <taxon>Actinopterygii</taxon>
        <taxon>Neopterygii</taxon>
        <taxon>Teleostei</taxon>
        <taxon>Ostariophysi</taxon>
        <taxon>Cypriniformes</taxon>
        <taxon>Leuciscidae</taxon>
        <taxon>Phoxininae</taxon>
        <taxon>Phoxinus</taxon>
    </lineage>
</organism>
<sequence>MARSNLAQNTCNWIVALLTLWSMVSLIVIVVWATWAPLASLAQCRAAHRALIEKMEGAKVMKGKEQDVLKSALQLSSKNQTRLQEELESILESQRETNASLTKTLQLQMILKENVTALENQRLRLHSEHARLFSELAQQEALVETLWVNLTSESHHLDSCEALRAAANSQQVAAESQRKACEYKTTYLVKQIENCKVNG</sequence>
<dbReference type="AlphaFoldDB" id="A0AAN9D797"/>
<dbReference type="EMBL" id="JAYKXH010000007">
    <property type="protein sequence ID" value="KAK7163367.1"/>
    <property type="molecule type" value="Genomic_DNA"/>
</dbReference>
<accession>A0AAN9D797</accession>
<feature type="transmembrane region" description="Helical" evidence="1">
    <location>
        <begin position="12"/>
        <end position="35"/>
    </location>
</feature>
<reference evidence="2 3" key="1">
    <citation type="submission" date="2024-02" db="EMBL/GenBank/DDBJ databases">
        <title>Chromosome-level genome assembly of the Eurasian Minnow (Phoxinus phoxinus).</title>
        <authorList>
            <person name="Oriowo T.O."/>
            <person name="Martin S."/>
            <person name="Stange M."/>
            <person name="Chrysostomakis Y."/>
            <person name="Brown T."/>
            <person name="Winkler S."/>
            <person name="Kukowka S."/>
            <person name="Myers E.W."/>
            <person name="Bohne A."/>
        </authorList>
    </citation>
    <scope>NUCLEOTIDE SEQUENCE [LARGE SCALE GENOMIC DNA]</scope>
    <source>
        <strain evidence="2">ZFMK-TIS-60720</strain>
        <tissue evidence="2">Whole Organism</tissue>
    </source>
</reference>
<keyword evidence="1" id="KW-1133">Transmembrane helix</keyword>
<dbReference type="Proteomes" id="UP001364617">
    <property type="component" value="Unassembled WGS sequence"/>
</dbReference>
<evidence type="ECO:0000313" key="2">
    <source>
        <dbReference type="EMBL" id="KAK7163367.1"/>
    </source>
</evidence>
<proteinExistence type="predicted"/>
<comment type="caution">
    <text evidence="2">The sequence shown here is derived from an EMBL/GenBank/DDBJ whole genome shotgun (WGS) entry which is preliminary data.</text>
</comment>
<evidence type="ECO:0000256" key="1">
    <source>
        <dbReference type="SAM" id="Phobius"/>
    </source>
</evidence>
<gene>
    <name evidence="2" type="ORF">R3I93_007427</name>
</gene>
<evidence type="ECO:0000313" key="3">
    <source>
        <dbReference type="Proteomes" id="UP001364617"/>
    </source>
</evidence>